<evidence type="ECO:0000313" key="3">
    <source>
        <dbReference type="Proteomes" id="UP000425960"/>
    </source>
</evidence>
<dbReference type="KEGG" id="dov:DSCO28_37730"/>
<evidence type="ECO:0000259" key="1">
    <source>
        <dbReference type="PROSITE" id="PS50035"/>
    </source>
</evidence>
<dbReference type="Gene3D" id="3.30.870.10">
    <property type="entry name" value="Endonuclease Chain A"/>
    <property type="match status" value="2"/>
</dbReference>
<dbReference type="GO" id="GO:0008808">
    <property type="term" value="F:cardiolipin synthase activity"/>
    <property type="evidence" value="ECO:0007669"/>
    <property type="project" value="InterPro"/>
</dbReference>
<dbReference type="HAMAP" id="MF_01917">
    <property type="entry name" value="Cardiolipin_synth_ClsB"/>
    <property type="match status" value="1"/>
</dbReference>
<evidence type="ECO:0000313" key="2">
    <source>
        <dbReference type="EMBL" id="BBO83207.1"/>
    </source>
</evidence>
<name>A0A5K7ZSK8_9BACT</name>
<proteinExistence type="inferred from homology"/>
<dbReference type="CDD" id="cd09159">
    <property type="entry name" value="PLDc_ybhO_like_2"/>
    <property type="match status" value="1"/>
</dbReference>
<sequence>MIPNNQITLLQNGCVYFPAVEAAIDRAMNEIYLETYIFENDNTGRCIAEALRRAALRGVKTHLLMDGFGSIGLPKTMVDNLEAAGVRVLKFRPKTSPWTLKRHRLRRLHRKIVVVDRTIAFVGGMNIIDHMDIHGQTSTRFDYAVSVEGPLVKEIHDSARRVWSRVAWTRLPPGWDEDNDRQVPSIEPKGSMRSAFLVRNNIRHRRDIENAYLQAIEQAQDEIIIASAYFLPGLNFRHALLDAAGRGVRVVLLLQGLMDHRLLHSASHALYGSFLDAGIEIHEYRKSMMHAKVAVVDEHWATVGSSNLDPFSLLLSMEANVVVDDARFAIELKHSLERAIEAGARRINENSWKTKSIKLRLVSWLSYGVVRFMIGVAGYAPGKKSGQARRR</sequence>
<dbReference type="InterPro" id="IPR025202">
    <property type="entry name" value="PLD-like_dom"/>
</dbReference>
<dbReference type="PROSITE" id="PS50035">
    <property type="entry name" value="PLD"/>
    <property type="match status" value="2"/>
</dbReference>
<feature type="domain" description="PLD phosphodiesterase" evidence="1">
    <location>
        <begin position="285"/>
        <end position="312"/>
    </location>
</feature>
<dbReference type="GO" id="GO:0032049">
    <property type="term" value="P:cardiolipin biosynthetic process"/>
    <property type="evidence" value="ECO:0007669"/>
    <property type="project" value="InterPro"/>
</dbReference>
<dbReference type="PANTHER" id="PTHR21248:SF22">
    <property type="entry name" value="PHOSPHOLIPASE D"/>
    <property type="match status" value="1"/>
</dbReference>
<dbReference type="Pfam" id="PF13091">
    <property type="entry name" value="PLDc_2"/>
    <property type="match status" value="2"/>
</dbReference>
<dbReference type="SUPFAM" id="SSF56024">
    <property type="entry name" value="Phospholipase D/nuclease"/>
    <property type="match status" value="2"/>
</dbReference>
<dbReference type="AlphaFoldDB" id="A0A5K7ZSK8"/>
<gene>
    <name evidence="2" type="primary">clsB_2</name>
    <name evidence="2" type="ORF">DSCO28_37730</name>
</gene>
<dbReference type="InterPro" id="IPR030872">
    <property type="entry name" value="Cardiolipin_synth_ClsB"/>
</dbReference>
<dbReference type="EMBL" id="AP021876">
    <property type="protein sequence ID" value="BBO83207.1"/>
    <property type="molecule type" value="Genomic_DNA"/>
</dbReference>
<dbReference type="PANTHER" id="PTHR21248">
    <property type="entry name" value="CARDIOLIPIN SYNTHASE"/>
    <property type="match status" value="1"/>
</dbReference>
<dbReference type="SMART" id="SM00155">
    <property type="entry name" value="PLDc"/>
    <property type="match status" value="2"/>
</dbReference>
<feature type="domain" description="PLD phosphodiesterase" evidence="1">
    <location>
        <begin position="104"/>
        <end position="131"/>
    </location>
</feature>
<protein>
    <submittedName>
        <fullName evidence="2">Cardiolipin synthase B</fullName>
    </submittedName>
</protein>
<accession>A0A5K7ZSK8</accession>
<reference evidence="2 3" key="1">
    <citation type="submission" date="2019-11" db="EMBL/GenBank/DDBJ databases">
        <title>Comparative genomics of hydrocarbon-degrading Desulfosarcina strains.</title>
        <authorList>
            <person name="Watanabe M."/>
            <person name="Kojima H."/>
            <person name="Fukui M."/>
        </authorList>
    </citation>
    <scope>NUCLEOTIDE SEQUENCE [LARGE SCALE GENOMIC DNA]</scope>
    <source>
        <strain evidence="2 3">28bB2T</strain>
    </source>
</reference>
<organism evidence="2 3">
    <name type="scientific">Desulfosarcina ovata subsp. sediminis</name>
    <dbReference type="NCBI Taxonomy" id="885957"/>
    <lineage>
        <taxon>Bacteria</taxon>
        <taxon>Pseudomonadati</taxon>
        <taxon>Thermodesulfobacteriota</taxon>
        <taxon>Desulfobacteria</taxon>
        <taxon>Desulfobacterales</taxon>
        <taxon>Desulfosarcinaceae</taxon>
        <taxon>Desulfosarcina</taxon>
    </lineage>
</organism>
<dbReference type="InterPro" id="IPR001736">
    <property type="entry name" value="PLipase_D/transphosphatidylase"/>
</dbReference>
<dbReference type="NCBIfam" id="NF008427">
    <property type="entry name" value="PRK11263.1"/>
    <property type="match status" value="1"/>
</dbReference>
<dbReference type="CDD" id="cd09110">
    <property type="entry name" value="PLDc_CLS_1"/>
    <property type="match status" value="1"/>
</dbReference>
<dbReference type="Proteomes" id="UP000425960">
    <property type="component" value="Chromosome"/>
</dbReference>